<proteinExistence type="predicted"/>
<dbReference type="AlphaFoldDB" id="A0A9W4KC36"/>
<gene>
    <name evidence="1" type="ORF">PEGY_LOCUS5425</name>
</gene>
<sequence>MGGWAIYCAICGGTFSSQVDMDPEGTEEDHYRYEILRDCNLEWLDKVCALGINPSARGNVNYHDFSEIGDPHVFPFHPICYHDILERCIRQKGHGQIKRDLLFDVFEDLNGGRYVRLQISYGEPEPSAEQVWCTTKGQETLVVNPVRIPQLDADLDLVMKSLEQKAGPDQNFRNEDIFDRLPIELRHQVFELLPAGSILAVKAASLAMHTTTLPRGFWNHRLRSEIPWLWEVHDIDVFQSQESENNASKLLLDIRTKSQYTSKNDDYILGLANRRRIWDVCEQICSLYLERLKGISNTDS</sequence>
<dbReference type="OrthoDB" id="9984533at2759"/>
<evidence type="ECO:0008006" key="3">
    <source>
        <dbReference type="Google" id="ProtNLM"/>
    </source>
</evidence>
<dbReference type="EMBL" id="CAJVRC010000863">
    <property type="protein sequence ID" value="CAG8898820.1"/>
    <property type="molecule type" value="Genomic_DNA"/>
</dbReference>
<protein>
    <recommendedName>
        <fullName evidence="3">F-box domain-containing protein</fullName>
    </recommendedName>
</protein>
<dbReference type="SUPFAM" id="SSF81383">
    <property type="entry name" value="F-box domain"/>
    <property type="match status" value="1"/>
</dbReference>
<accession>A0A9W4KC36</accession>
<dbReference type="InterPro" id="IPR036047">
    <property type="entry name" value="F-box-like_dom_sf"/>
</dbReference>
<keyword evidence="2" id="KW-1185">Reference proteome</keyword>
<reference evidence="1" key="1">
    <citation type="submission" date="2021-07" db="EMBL/GenBank/DDBJ databases">
        <authorList>
            <person name="Branca A.L. A."/>
        </authorList>
    </citation>
    <scope>NUCLEOTIDE SEQUENCE</scope>
</reference>
<comment type="caution">
    <text evidence="1">The sequence shown here is derived from an EMBL/GenBank/DDBJ whole genome shotgun (WGS) entry which is preliminary data.</text>
</comment>
<evidence type="ECO:0000313" key="1">
    <source>
        <dbReference type="EMBL" id="CAG8898820.1"/>
    </source>
</evidence>
<name>A0A9W4KC36_9EURO</name>
<evidence type="ECO:0000313" key="2">
    <source>
        <dbReference type="Proteomes" id="UP001154252"/>
    </source>
</evidence>
<organism evidence="1 2">
    <name type="scientific">Penicillium egyptiacum</name>
    <dbReference type="NCBI Taxonomy" id="1303716"/>
    <lineage>
        <taxon>Eukaryota</taxon>
        <taxon>Fungi</taxon>
        <taxon>Dikarya</taxon>
        <taxon>Ascomycota</taxon>
        <taxon>Pezizomycotina</taxon>
        <taxon>Eurotiomycetes</taxon>
        <taxon>Eurotiomycetidae</taxon>
        <taxon>Eurotiales</taxon>
        <taxon>Aspergillaceae</taxon>
        <taxon>Penicillium</taxon>
    </lineage>
</organism>
<dbReference type="Proteomes" id="UP001154252">
    <property type="component" value="Unassembled WGS sequence"/>
</dbReference>